<accession>A0A5C6A5A8</accession>
<protein>
    <submittedName>
        <fullName evidence="2">Uncharacterized protein</fullName>
    </submittedName>
</protein>
<dbReference type="RefSeq" id="WP_342190361.1">
    <property type="nucleotide sequence ID" value="NZ_CP151726.1"/>
</dbReference>
<dbReference type="EMBL" id="SJPN01000007">
    <property type="protein sequence ID" value="TWT94616.1"/>
    <property type="molecule type" value="Genomic_DNA"/>
</dbReference>
<organism evidence="2 3">
    <name type="scientific">Stieleria varia</name>
    <dbReference type="NCBI Taxonomy" id="2528005"/>
    <lineage>
        <taxon>Bacteria</taxon>
        <taxon>Pseudomonadati</taxon>
        <taxon>Planctomycetota</taxon>
        <taxon>Planctomycetia</taxon>
        <taxon>Pirellulales</taxon>
        <taxon>Pirellulaceae</taxon>
        <taxon>Stieleria</taxon>
    </lineage>
</organism>
<gene>
    <name evidence="2" type="ORF">Pla52n_54370</name>
</gene>
<feature type="region of interest" description="Disordered" evidence="1">
    <location>
        <begin position="72"/>
        <end position="92"/>
    </location>
</feature>
<comment type="caution">
    <text evidence="2">The sequence shown here is derived from an EMBL/GenBank/DDBJ whole genome shotgun (WGS) entry which is preliminary data.</text>
</comment>
<keyword evidence="3" id="KW-1185">Reference proteome</keyword>
<reference evidence="2 3" key="1">
    <citation type="submission" date="2019-02" db="EMBL/GenBank/DDBJ databases">
        <title>Deep-cultivation of Planctomycetes and their phenomic and genomic characterization uncovers novel biology.</title>
        <authorList>
            <person name="Wiegand S."/>
            <person name="Jogler M."/>
            <person name="Boedeker C."/>
            <person name="Pinto D."/>
            <person name="Vollmers J."/>
            <person name="Rivas-Marin E."/>
            <person name="Kohn T."/>
            <person name="Peeters S.H."/>
            <person name="Heuer A."/>
            <person name="Rast P."/>
            <person name="Oberbeckmann S."/>
            <person name="Bunk B."/>
            <person name="Jeske O."/>
            <person name="Meyerdierks A."/>
            <person name="Storesund J.E."/>
            <person name="Kallscheuer N."/>
            <person name="Luecker S."/>
            <person name="Lage O.M."/>
            <person name="Pohl T."/>
            <person name="Merkel B.J."/>
            <person name="Hornburger P."/>
            <person name="Mueller R.-W."/>
            <person name="Bruemmer F."/>
            <person name="Labrenz M."/>
            <person name="Spormann A.M."/>
            <person name="Op Den Camp H."/>
            <person name="Overmann J."/>
            <person name="Amann R."/>
            <person name="Jetten M.S.M."/>
            <person name="Mascher T."/>
            <person name="Medema M.H."/>
            <person name="Devos D.P."/>
            <person name="Kaster A.-K."/>
            <person name="Ovreas L."/>
            <person name="Rohde M."/>
            <person name="Galperin M.Y."/>
            <person name="Jogler C."/>
        </authorList>
    </citation>
    <scope>NUCLEOTIDE SEQUENCE [LARGE SCALE GENOMIC DNA]</scope>
    <source>
        <strain evidence="2 3">Pla52n</strain>
    </source>
</reference>
<dbReference type="AlphaFoldDB" id="A0A5C6A5A8"/>
<proteinExistence type="predicted"/>
<sequence>MSQSPQRPAKSSSARQLDLPPACIERTCCECGAMVLLTIDQATRVPPDDTQCAECFRELLREGFQLLQQRNLGERIHDSPGDEDDEPNRFPI</sequence>
<evidence type="ECO:0000313" key="2">
    <source>
        <dbReference type="EMBL" id="TWT94616.1"/>
    </source>
</evidence>
<evidence type="ECO:0000313" key="3">
    <source>
        <dbReference type="Proteomes" id="UP000320176"/>
    </source>
</evidence>
<evidence type="ECO:0000256" key="1">
    <source>
        <dbReference type="SAM" id="MobiDB-lite"/>
    </source>
</evidence>
<dbReference type="Proteomes" id="UP000320176">
    <property type="component" value="Unassembled WGS sequence"/>
</dbReference>
<name>A0A5C6A5A8_9BACT</name>